<protein>
    <submittedName>
        <fullName evidence="4">Gliding motility-associated-like protein</fullName>
    </submittedName>
</protein>
<gene>
    <name evidence="3" type="ORF">DFR66_107114</name>
    <name evidence="4" type="ORF">IQ02_01596</name>
</gene>
<dbReference type="OrthoDB" id="9765926at2"/>
<feature type="chain" id="PRO_5022875995" evidence="1">
    <location>
        <begin position="25"/>
        <end position="721"/>
    </location>
</feature>
<dbReference type="InterPro" id="IPR001304">
    <property type="entry name" value="C-type_lectin-like"/>
</dbReference>
<keyword evidence="1" id="KW-0732">Signal</keyword>
<dbReference type="Proteomes" id="UP000321392">
    <property type="component" value="Unassembled WGS sequence"/>
</dbReference>
<dbReference type="EMBL" id="QQBA01000007">
    <property type="protein sequence ID" value="RDI54784.1"/>
    <property type="molecule type" value="Genomic_DNA"/>
</dbReference>
<dbReference type="InterPro" id="IPR016186">
    <property type="entry name" value="C-type_lectin-like/link_sf"/>
</dbReference>
<evidence type="ECO:0000313" key="5">
    <source>
        <dbReference type="Proteomes" id="UP000254518"/>
    </source>
</evidence>
<dbReference type="SUPFAM" id="SSF56436">
    <property type="entry name" value="C-type lectin-like"/>
    <property type="match status" value="1"/>
</dbReference>
<dbReference type="SUPFAM" id="SSF49299">
    <property type="entry name" value="PKD domain"/>
    <property type="match status" value="1"/>
</dbReference>
<organism evidence="4 6">
    <name type="scientific">Flavobacterium glaciei</name>
    <dbReference type="NCBI Taxonomy" id="386300"/>
    <lineage>
        <taxon>Bacteria</taxon>
        <taxon>Pseudomonadati</taxon>
        <taxon>Bacteroidota</taxon>
        <taxon>Flavobacteriia</taxon>
        <taxon>Flavobacteriales</taxon>
        <taxon>Flavobacteriaceae</taxon>
        <taxon>Flavobacterium</taxon>
    </lineage>
</organism>
<evidence type="ECO:0000256" key="1">
    <source>
        <dbReference type="SAM" id="SignalP"/>
    </source>
</evidence>
<proteinExistence type="predicted"/>
<evidence type="ECO:0000313" key="4">
    <source>
        <dbReference type="EMBL" id="TWI47148.1"/>
    </source>
</evidence>
<dbReference type="Gene3D" id="3.10.100.10">
    <property type="entry name" value="Mannose-Binding Protein A, subunit A"/>
    <property type="match status" value="1"/>
</dbReference>
<evidence type="ECO:0000313" key="6">
    <source>
        <dbReference type="Proteomes" id="UP000321392"/>
    </source>
</evidence>
<feature type="signal peptide" evidence="1">
    <location>
        <begin position="1"/>
        <end position="24"/>
    </location>
</feature>
<dbReference type="InterPro" id="IPR035986">
    <property type="entry name" value="PKD_dom_sf"/>
</dbReference>
<keyword evidence="5" id="KW-1185">Reference proteome</keyword>
<dbReference type="InterPro" id="IPR026341">
    <property type="entry name" value="T9SS_type_B"/>
</dbReference>
<dbReference type="InterPro" id="IPR044023">
    <property type="entry name" value="Ig_7"/>
</dbReference>
<dbReference type="InterPro" id="IPR034007">
    <property type="entry name" value="CTLD_bac"/>
</dbReference>
<dbReference type="CDD" id="cd00146">
    <property type="entry name" value="PKD"/>
    <property type="match status" value="1"/>
</dbReference>
<dbReference type="InterPro" id="IPR016187">
    <property type="entry name" value="CTDL_fold"/>
</dbReference>
<feature type="domain" description="C-type lectin" evidence="2">
    <location>
        <begin position="175"/>
        <end position="302"/>
    </location>
</feature>
<dbReference type="AlphaFoldDB" id="A0A562PRY5"/>
<dbReference type="PROSITE" id="PS50041">
    <property type="entry name" value="C_TYPE_LECTIN_2"/>
    <property type="match status" value="1"/>
</dbReference>
<sequence length="721" mass="77558">MKINTFLKITIVFLSFAPMATYSAIPFDILNKKNIVILKDTFKSTATAIAPRITATGNQIYCPGTTLNIVNDITITGSDVTDTGTEAIYIQVSTGYVNGQDKIELANPTLHPNIVTEWSPLEGKLKLSSVTPPAKVLYTDFVNAIKDIVFSNSSPTPSGSRTFSITLGAANYLPRNGHYYEYFPNIGISWTAAKAAAEQKNYFGIQGYLATITAADEAKIAGEQAKGNGWIGGSDAETEGIWKWMTGPENGTVFWNGGINGSNAPNQFAFWNNGEPNNSNGNEHYVHVKALDVPGTPGSWNDLQLNGDASGNYQSKGYIVEYGGMPGDPILEISASTTIIIPQITATTPASNCGSGTVTLQAIASGGTINWYDTANGGILLATGNTYTTPLLNTTTTYYVDAGCSNNRTAVTATVNTTPTVTSTNTTVSRCGAGAVTLQATTDVGNINWYASSSGGAIIGSGTNLNLSNITQNSTYFAEAINNGCTNGNRIAINILIDEPPVMTDQEIILCKSGNLTLDAEISNLTYLWSTGETTQTIQVTTPGTYNVTLTNSTNCSSSKKITVTEHDVPEIDRIDVNETTVVIYLINTKDYFEYSVDGINYQSTNVFFNVASGLQTAYAREKNSCGIDTAPFVILIAPKFFTPNNDSYNDVWEIKGLSNYPEAEVTIFDRYGKLITKLSAAKPSWDGTFNKNLLPATDYWYVLKIDAGSPEKRGHFSLKR</sequence>
<dbReference type="Proteomes" id="UP000254518">
    <property type="component" value="Unassembled WGS sequence"/>
</dbReference>
<dbReference type="Pfam" id="PF13585">
    <property type="entry name" value="CHU_C"/>
    <property type="match status" value="1"/>
</dbReference>
<accession>A0A562PRY5</accession>
<dbReference type="RefSeq" id="WP_114754324.1">
    <property type="nucleotide sequence ID" value="NZ_QQBA01000007.1"/>
</dbReference>
<reference evidence="3 5" key="2">
    <citation type="submission" date="2018-07" db="EMBL/GenBank/DDBJ databases">
        <title>Genomic Encyclopedia of Type Strains, Phase IV (KMG-IV): sequencing the most valuable type-strain genomes for metagenomic binning, comparative biology and taxonomic classification.</title>
        <authorList>
            <person name="Goeker M."/>
        </authorList>
    </citation>
    <scope>NUCLEOTIDE SEQUENCE [LARGE SCALE GENOMIC DNA]</scope>
    <source>
        <strain evidence="3 5">DSM 19728</strain>
    </source>
</reference>
<comment type="caution">
    <text evidence="4">The sequence shown here is derived from an EMBL/GenBank/DDBJ whole genome shotgun (WGS) entry which is preliminary data.</text>
</comment>
<dbReference type="NCBIfam" id="TIGR04131">
    <property type="entry name" value="Bac_Flav_CTERM"/>
    <property type="match status" value="1"/>
</dbReference>
<evidence type="ECO:0000259" key="2">
    <source>
        <dbReference type="PROSITE" id="PS50041"/>
    </source>
</evidence>
<reference evidence="4" key="3">
    <citation type="submission" date="2019-07" db="EMBL/GenBank/DDBJ databases">
        <authorList>
            <person name="Whitman W."/>
            <person name="Huntemann M."/>
            <person name="Clum A."/>
            <person name="Pillay M."/>
            <person name="Palaniappan K."/>
            <person name="Varghese N."/>
            <person name="Mikhailova N."/>
            <person name="Stamatis D."/>
            <person name="Reddy T."/>
            <person name="Daum C."/>
            <person name="Shapiro N."/>
            <person name="Ivanova N."/>
            <person name="Kyrpides N."/>
            <person name="Woyke T."/>
        </authorList>
    </citation>
    <scope>NUCLEOTIDE SEQUENCE</scope>
    <source>
        <strain evidence="4">CGMCC 1.5380</strain>
    </source>
</reference>
<dbReference type="CDD" id="cd03603">
    <property type="entry name" value="CLECT_VCBS"/>
    <property type="match status" value="1"/>
</dbReference>
<name>A0A562PRY5_9FLAO</name>
<evidence type="ECO:0000313" key="3">
    <source>
        <dbReference type="EMBL" id="RDI54784.1"/>
    </source>
</evidence>
<reference evidence="4 6" key="1">
    <citation type="journal article" date="2015" name="Stand. Genomic Sci.">
        <title>Genomic Encyclopedia of Bacterial and Archaeal Type Strains, Phase III: the genomes of soil and plant-associated and newly described type strains.</title>
        <authorList>
            <person name="Whitman W.B."/>
            <person name="Woyke T."/>
            <person name="Klenk H.P."/>
            <person name="Zhou Y."/>
            <person name="Lilburn T.G."/>
            <person name="Beck B.J."/>
            <person name="De Vos P."/>
            <person name="Vandamme P."/>
            <person name="Eisen J.A."/>
            <person name="Garrity G."/>
            <person name="Hugenholtz P."/>
            <person name="Kyrpides N.C."/>
        </authorList>
    </citation>
    <scope>NUCLEOTIDE SEQUENCE [LARGE SCALE GENOMIC DNA]</scope>
    <source>
        <strain evidence="4 6">CGMCC 1.5380</strain>
    </source>
</reference>
<dbReference type="EMBL" id="VLKX01000007">
    <property type="protein sequence ID" value="TWI47148.1"/>
    <property type="molecule type" value="Genomic_DNA"/>
</dbReference>
<dbReference type="Pfam" id="PF19081">
    <property type="entry name" value="Ig_7"/>
    <property type="match status" value="2"/>
</dbReference>